<dbReference type="GO" id="GO:0020037">
    <property type="term" value="F:heme binding"/>
    <property type="evidence" value="ECO:0007669"/>
    <property type="project" value="InterPro"/>
</dbReference>
<accession>A0A1B1AEV3</accession>
<evidence type="ECO:0000256" key="2">
    <source>
        <dbReference type="ARBA" id="ARBA00022617"/>
    </source>
</evidence>
<dbReference type="InterPro" id="IPR002327">
    <property type="entry name" value="Cyt_c_1A/1B"/>
</dbReference>
<dbReference type="PROSITE" id="PS51007">
    <property type="entry name" value="CYTC"/>
    <property type="match status" value="1"/>
</dbReference>
<keyword evidence="3 6" id="KW-0479">Metal-binding</keyword>
<gene>
    <name evidence="9" type="ORF">ATE48_03770</name>
</gene>
<evidence type="ECO:0000256" key="7">
    <source>
        <dbReference type="SAM" id="Phobius"/>
    </source>
</evidence>
<evidence type="ECO:0000256" key="3">
    <source>
        <dbReference type="ARBA" id="ARBA00022723"/>
    </source>
</evidence>
<evidence type="ECO:0000259" key="8">
    <source>
        <dbReference type="PROSITE" id="PS51007"/>
    </source>
</evidence>
<dbReference type="PANTHER" id="PTHR11961">
    <property type="entry name" value="CYTOCHROME C"/>
    <property type="match status" value="1"/>
</dbReference>
<dbReference type="GO" id="GO:0009055">
    <property type="term" value="F:electron transfer activity"/>
    <property type="evidence" value="ECO:0007669"/>
    <property type="project" value="InterPro"/>
</dbReference>
<dbReference type="PRINTS" id="PR00604">
    <property type="entry name" value="CYTCHRMECIAB"/>
</dbReference>
<dbReference type="Gene3D" id="1.10.760.10">
    <property type="entry name" value="Cytochrome c-like domain"/>
    <property type="match status" value="1"/>
</dbReference>
<evidence type="ECO:0000256" key="5">
    <source>
        <dbReference type="ARBA" id="ARBA00023004"/>
    </source>
</evidence>
<dbReference type="Pfam" id="PF07995">
    <property type="entry name" value="GSDH"/>
    <property type="match status" value="1"/>
</dbReference>
<dbReference type="EMBL" id="CP013244">
    <property type="protein sequence ID" value="ANP45098.1"/>
    <property type="molecule type" value="Genomic_DNA"/>
</dbReference>
<organism evidence="9 10">
    <name type="scientific">Candidatus Viadribacter manganicus</name>
    <dbReference type="NCBI Taxonomy" id="1759059"/>
    <lineage>
        <taxon>Bacteria</taxon>
        <taxon>Pseudomonadati</taxon>
        <taxon>Pseudomonadota</taxon>
        <taxon>Alphaproteobacteria</taxon>
        <taxon>Hyphomonadales</taxon>
        <taxon>Hyphomonadaceae</taxon>
        <taxon>Candidatus Viadribacter</taxon>
    </lineage>
</organism>
<dbReference type="InterPro" id="IPR012938">
    <property type="entry name" value="Glc/Sorbosone_DH"/>
</dbReference>
<keyword evidence="2 6" id="KW-0349">Heme</keyword>
<dbReference type="InterPro" id="IPR011041">
    <property type="entry name" value="Quinoprot_gluc/sorb_DH_b-prop"/>
</dbReference>
<dbReference type="InterPro" id="IPR011042">
    <property type="entry name" value="6-blade_b-propeller_TolB-like"/>
</dbReference>
<dbReference type="KEGG" id="cbot:ATE48_03770"/>
<dbReference type="AlphaFoldDB" id="A0A1B1AEV3"/>
<protein>
    <recommendedName>
        <fullName evidence="8">Cytochrome c domain-containing protein</fullName>
    </recommendedName>
</protein>
<feature type="transmembrane region" description="Helical" evidence="7">
    <location>
        <begin position="34"/>
        <end position="59"/>
    </location>
</feature>
<dbReference type="Pfam" id="PF00034">
    <property type="entry name" value="Cytochrom_C"/>
    <property type="match status" value="1"/>
</dbReference>
<keyword evidence="7" id="KW-0812">Transmembrane</keyword>
<evidence type="ECO:0000256" key="1">
    <source>
        <dbReference type="ARBA" id="ARBA00022448"/>
    </source>
</evidence>
<proteinExistence type="predicted"/>
<dbReference type="InterPro" id="IPR036909">
    <property type="entry name" value="Cyt_c-like_dom_sf"/>
</dbReference>
<reference evidence="9 10" key="1">
    <citation type="submission" date="2015-11" db="EMBL/GenBank/DDBJ databases">
        <title>Whole-Genome Sequence of Candidatus Oderbacter manganicum from the National Park Lower Oder Valley, Germany.</title>
        <authorList>
            <person name="Braun B."/>
            <person name="Liere K."/>
            <person name="Szewzyk U."/>
        </authorList>
    </citation>
    <scope>NUCLEOTIDE SEQUENCE [LARGE SCALE GENOMIC DNA]</scope>
    <source>
        <strain evidence="9 10">OTSz_A_272</strain>
    </source>
</reference>
<dbReference type="InterPro" id="IPR009056">
    <property type="entry name" value="Cyt_c-like_dom"/>
</dbReference>
<dbReference type="Proteomes" id="UP000092498">
    <property type="component" value="Chromosome"/>
</dbReference>
<dbReference type="Gene3D" id="2.120.10.30">
    <property type="entry name" value="TolB, C-terminal domain"/>
    <property type="match status" value="1"/>
</dbReference>
<dbReference type="OrthoDB" id="9770043at2"/>
<dbReference type="SUPFAM" id="SSF46626">
    <property type="entry name" value="Cytochrome c"/>
    <property type="match status" value="1"/>
</dbReference>
<sequence>MTRARLAGPFRATLRASRVAEKTIAPRGHPVRSLVLKLGALLVAVGAVFAFGVSAGVIAERDELPDRLARRFDVEQRFAAASHALGFRAPDVQEAVWRPVDLNQHTIEWASIRIHAPGARGGALAVLGDSLVFSSPLGRFGYLGADNVLRPLPLQAPTNVAAIRDTPLSDDPLFMATEFRVHDLLARQRGEGSWELYVSLSRFEAVGCYQFKIVRTVLEQTGAELVVSQRGWEDVFVARPGCIPDKDHGWRFQGTEAGGRMILTDQNTLLVSVGDHQFDGFNSTQRAAMDPDWDLGKIIQVDLLSLQTRIYAMGMRNPQGLVAMRDGRIFSTEHGPQGGDEINFVREGANYGWPLVSYGVNYGFPRSVWPTDPHPGGHSGYTRPAFAFVPSIGISNLVQPDAREFPNWSENDLFLISLRAGTLFHVATNGDRIAYVEPVDLSRRLLGRERLRDIVGLQDGRNAILTDSGRIIFVRNAERHADAPRSFVVRGYSNLAAPLPEELFAASGSRVERGRQYFQISCASCHSVTGEIGTGPPLNGVVGRDMGSAEGFHYSPALSHADRVWTEDALRSFMSDPNGNMPGTTMPSPGISWSMAPEIVDYLRTTSSDAAQAAH</sequence>
<feature type="domain" description="Cytochrome c" evidence="8">
    <location>
        <begin position="509"/>
        <end position="607"/>
    </location>
</feature>
<evidence type="ECO:0000313" key="10">
    <source>
        <dbReference type="Proteomes" id="UP000092498"/>
    </source>
</evidence>
<evidence type="ECO:0000313" key="9">
    <source>
        <dbReference type="EMBL" id="ANP45098.1"/>
    </source>
</evidence>
<dbReference type="GO" id="GO:0046872">
    <property type="term" value="F:metal ion binding"/>
    <property type="evidence" value="ECO:0007669"/>
    <property type="project" value="UniProtKB-KW"/>
</dbReference>
<dbReference type="STRING" id="1759059.ATE48_03770"/>
<dbReference type="InParanoid" id="A0A1B1AEV3"/>
<evidence type="ECO:0000256" key="6">
    <source>
        <dbReference type="PROSITE-ProRule" id="PRU00433"/>
    </source>
</evidence>
<keyword evidence="7" id="KW-1133">Transmembrane helix</keyword>
<keyword evidence="5 6" id="KW-0408">Iron</keyword>
<dbReference type="SUPFAM" id="SSF50952">
    <property type="entry name" value="Soluble quinoprotein glucose dehydrogenase"/>
    <property type="match status" value="1"/>
</dbReference>
<name>A0A1B1AEV3_9PROT</name>
<keyword evidence="1" id="KW-0813">Transport</keyword>
<keyword evidence="4" id="KW-0249">Electron transport</keyword>
<keyword evidence="10" id="KW-1185">Reference proteome</keyword>
<evidence type="ECO:0000256" key="4">
    <source>
        <dbReference type="ARBA" id="ARBA00022982"/>
    </source>
</evidence>
<keyword evidence="7" id="KW-0472">Membrane</keyword>